<evidence type="ECO:0000313" key="6">
    <source>
        <dbReference type="Proteomes" id="UP000252884"/>
    </source>
</evidence>
<proteinExistence type="predicted"/>
<dbReference type="EMBL" id="QPJK01000009">
    <property type="protein sequence ID" value="RCW67605.1"/>
    <property type="molecule type" value="Genomic_DNA"/>
</dbReference>
<dbReference type="RefSeq" id="WP_114471095.1">
    <property type="nucleotide sequence ID" value="NZ_QPJK01000009.1"/>
</dbReference>
<feature type="domain" description="Beta-ketoacyl-[acyl-carrier-protein] synthase III N-terminal" evidence="4">
    <location>
        <begin position="113"/>
        <end position="189"/>
    </location>
</feature>
<dbReference type="Pfam" id="PF08545">
    <property type="entry name" value="ACP_syn_III"/>
    <property type="match status" value="1"/>
</dbReference>
<evidence type="ECO:0000259" key="3">
    <source>
        <dbReference type="Pfam" id="PF08541"/>
    </source>
</evidence>
<dbReference type="Pfam" id="PF08541">
    <property type="entry name" value="ACP_syn_III_C"/>
    <property type="match status" value="1"/>
</dbReference>
<evidence type="ECO:0000256" key="2">
    <source>
        <dbReference type="ARBA" id="ARBA00023315"/>
    </source>
</evidence>
<dbReference type="PANTHER" id="PTHR34069">
    <property type="entry name" value="3-OXOACYL-[ACYL-CARRIER-PROTEIN] SYNTHASE 3"/>
    <property type="match status" value="1"/>
</dbReference>
<dbReference type="GO" id="GO:0004315">
    <property type="term" value="F:3-oxoacyl-[acyl-carrier-protein] synthase activity"/>
    <property type="evidence" value="ECO:0007669"/>
    <property type="project" value="InterPro"/>
</dbReference>
<dbReference type="Gene3D" id="3.40.47.10">
    <property type="match status" value="1"/>
</dbReference>
<dbReference type="SUPFAM" id="SSF53901">
    <property type="entry name" value="Thiolase-like"/>
    <property type="match status" value="1"/>
</dbReference>
<comment type="caution">
    <text evidence="5">The sequence shown here is derived from an EMBL/GenBank/DDBJ whole genome shotgun (WGS) entry which is preliminary data.</text>
</comment>
<dbReference type="InterPro" id="IPR016039">
    <property type="entry name" value="Thiolase-like"/>
</dbReference>
<keyword evidence="6" id="KW-1185">Reference proteome</keyword>
<dbReference type="InterPro" id="IPR013751">
    <property type="entry name" value="ACP_syn_III_N"/>
</dbReference>
<feature type="domain" description="Beta-ketoacyl-[acyl-carrier-protein] synthase III C-terminal" evidence="3">
    <location>
        <begin position="250"/>
        <end position="338"/>
    </location>
</feature>
<keyword evidence="1" id="KW-0808">Transferase</keyword>
<dbReference type="GO" id="GO:0044550">
    <property type="term" value="P:secondary metabolite biosynthetic process"/>
    <property type="evidence" value="ECO:0007669"/>
    <property type="project" value="TreeGrafter"/>
</dbReference>
<organism evidence="5 6">
    <name type="scientific">Pseudorhodoferax soli</name>
    <dbReference type="NCBI Taxonomy" id="545864"/>
    <lineage>
        <taxon>Bacteria</taxon>
        <taxon>Pseudomonadati</taxon>
        <taxon>Pseudomonadota</taxon>
        <taxon>Betaproteobacteria</taxon>
        <taxon>Burkholderiales</taxon>
        <taxon>Comamonadaceae</taxon>
    </lineage>
</organism>
<evidence type="ECO:0000313" key="5">
    <source>
        <dbReference type="EMBL" id="RCW67605.1"/>
    </source>
</evidence>
<keyword evidence="2" id="KW-0012">Acyltransferase</keyword>
<protein>
    <submittedName>
        <fullName evidence="5">3-oxoacyl-[acyl-carrier-protein] synthase-3</fullName>
    </submittedName>
</protein>
<dbReference type="Proteomes" id="UP000252884">
    <property type="component" value="Unassembled WGS sequence"/>
</dbReference>
<evidence type="ECO:0000259" key="4">
    <source>
        <dbReference type="Pfam" id="PF08545"/>
    </source>
</evidence>
<dbReference type="OrthoDB" id="9815506at2"/>
<evidence type="ECO:0000256" key="1">
    <source>
        <dbReference type="ARBA" id="ARBA00022679"/>
    </source>
</evidence>
<dbReference type="PANTHER" id="PTHR34069:SF2">
    <property type="entry name" value="BETA-KETOACYL-[ACYL-CARRIER-PROTEIN] SYNTHASE III"/>
    <property type="match status" value="1"/>
</dbReference>
<name>A0A368XIG1_9BURK</name>
<accession>A0A368XIG1</accession>
<dbReference type="InterPro" id="IPR013747">
    <property type="entry name" value="ACP_syn_III_C"/>
</dbReference>
<dbReference type="CDD" id="cd00830">
    <property type="entry name" value="KAS_III"/>
    <property type="match status" value="1"/>
</dbReference>
<sequence length="350" mass="37549">MPYVCIDNVRIAGIASCVPRNAVSNLDCPPERLAERQRLVRNIGIEHRRLADADVCLSDLTQHAAERLLSDLGWSRDEVDAVIVVTQSPDHPYPGNAILLQDRLGLPQSCLAFDINLGCSGYPYGLFVLASMMSAGKLKKALLLVGDKSTNPNSEDQGFVVLFSDAGTATALVYDDAAPRMHFDLNSDGSGYRAIYCPAGGNRVPIQPEHLVPKADDAGVVRRAVDIVLDGPAILNFSITRIPPAVESLLRQAGVAAEQVDYFFLHQANRMINETIRKKLRLPPERVPSTLREFGNTSSASIPITMTVAAGGALAAGGQRVVMSGFGVGLSWASCLVDFGPTVMSPLVEV</sequence>
<reference evidence="5 6" key="1">
    <citation type="submission" date="2018-07" db="EMBL/GenBank/DDBJ databases">
        <title>Genomic Encyclopedia of Type Strains, Phase IV (KMG-IV): sequencing the most valuable type-strain genomes for metagenomic binning, comparative biology and taxonomic classification.</title>
        <authorList>
            <person name="Goeker M."/>
        </authorList>
    </citation>
    <scope>NUCLEOTIDE SEQUENCE [LARGE SCALE GENOMIC DNA]</scope>
    <source>
        <strain evidence="5 6">DSM 21634</strain>
    </source>
</reference>
<dbReference type="AlphaFoldDB" id="A0A368XIG1"/>
<gene>
    <name evidence="5" type="ORF">DES41_109328</name>
</gene>
<dbReference type="GO" id="GO:0006633">
    <property type="term" value="P:fatty acid biosynthetic process"/>
    <property type="evidence" value="ECO:0007669"/>
    <property type="project" value="InterPro"/>
</dbReference>